<keyword evidence="4" id="KW-0732">Signal</keyword>
<organism evidence="10 11">
    <name type="scientific">Amblyomma americanum</name>
    <name type="common">Lone star tick</name>
    <dbReference type="NCBI Taxonomy" id="6943"/>
    <lineage>
        <taxon>Eukaryota</taxon>
        <taxon>Metazoa</taxon>
        <taxon>Ecdysozoa</taxon>
        <taxon>Arthropoda</taxon>
        <taxon>Chelicerata</taxon>
        <taxon>Arachnida</taxon>
        <taxon>Acari</taxon>
        <taxon>Parasitiformes</taxon>
        <taxon>Ixodida</taxon>
        <taxon>Ixodoidea</taxon>
        <taxon>Ixodidae</taxon>
        <taxon>Amblyomminae</taxon>
        <taxon>Amblyomma</taxon>
    </lineage>
</organism>
<feature type="domain" description="Ig-like" evidence="9">
    <location>
        <begin position="407"/>
        <end position="489"/>
    </location>
</feature>
<evidence type="ECO:0000313" key="11">
    <source>
        <dbReference type="Proteomes" id="UP001321473"/>
    </source>
</evidence>
<evidence type="ECO:0000259" key="9">
    <source>
        <dbReference type="PROSITE" id="PS50835"/>
    </source>
</evidence>
<evidence type="ECO:0000256" key="7">
    <source>
        <dbReference type="ARBA" id="ARBA00023180"/>
    </source>
</evidence>
<dbReference type="PROSITE" id="PS50835">
    <property type="entry name" value="IG_LIKE"/>
    <property type="match status" value="6"/>
</dbReference>
<evidence type="ECO:0000256" key="8">
    <source>
        <dbReference type="ARBA" id="ARBA00023319"/>
    </source>
</evidence>
<dbReference type="GO" id="GO:0050839">
    <property type="term" value="F:cell adhesion molecule binding"/>
    <property type="evidence" value="ECO:0007669"/>
    <property type="project" value="TreeGrafter"/>
</dbReference>
<dbReference type="Gene3D" id="2.60.40.10">
    <property type="entry name" value="Immunoglobulins"/>
    <property type="match status" value="6"/>
</dbReference>
<dbReference type="Pfam" id="PF23560">
    <property type="entry name" value="GBD_Hemicentin"/>
    <property type="match status" value="1"/>
</dbReference>
<dbReference type="PANTHER" id="PTHR11640">
    <property type="entry name" value="NEPHRIN"/>
    <property type="match status" value="1"/>
</dbReference>
<keyword evidence="5" id="KW-0472">Membrane</keyword>
<evidence type="ECO:0000256" key="4">
    <source>
        <dbReference type="ARBA" id="ARBA00022729"/>
    </source>
</evidence>
<dbReference type="InterPro" id="IPR051275">
    <property type="entry name" value="Cell_adhesion_signaling"/>
</dbReference>
<keyword evidence="7" id="KW-0325">Glycoprotein</keyword>
<evidence type="ECO:0000256" key="5">
    <source>
        <dbReference type="ARBA" id="ARBA00023136"/>
    </source>
</evidence>
<sequence>MALTALREALRLSLRGSQVYLFTDARAKDYHLLAAVLAFVQLKESQVVFFLTGDCGDPTQPGLVAFQQIAAASSGHVFRLRETDVKEVANFVKASMQPDKVSLVSVDARSQDIHLLEMNIDSTVRELMVSISGERPQLVLINPQGRSLAAGADMDVALDVANALAVVVRAPAAGRWQMRVSSADGRHTVRATGVSEAGFRHGFSRQPVEGMRHTQRTPLSGSPAYVLVNGSSSSIVLRELHLVSVSGGQLAKLVLNPVSRRATLYNASTSFVPPDDFFFLKVVGTDKAGYPVNRLTPTALRAEPPDIPEVVTRQRLLVATGANATLRCSIRSLLPAVAQWQRDGSPLAGPQRLRSLSGTAVFFVASKTGLPTSYIRPIIGFGLRLTPKRARRLPSHRRSVHGGDDGPKITVREGAVVTVAKGSSRTLACFASGTPKPQVRWSKDGSEVTKGLQPDGSLLIDDVAEADAGDYTCDATSTAGSDSYTVRVHVQLPPQILASASQDVYQVVENAAFSLDCRSLGSPAPKLEWYKDGRLVDAAVGHLGITFSAQQDDLRVAAAKLIHDGVYKCVASNAAGSTERRFRVIVLLPPQIQGPPREVVRVVEGQEVTLSCRAEGTPAPSATFLRDGVSWPSDERGDGYRELYFATAMAERDAGVYVCRATNEAGSAQKLFELVVLVPPAIEDHETLGVVRVRVGSKAVLRCAATGVPSPEVSWLLGASRISGADGRLRPGASELVIETARQEDAGRYRCSAVNEVGTASREFLVDVLVPPGFKSGGRVSWELLEGEPVTFDCTATGNPAPDVVWFKGSSEIIPGAAWLLQGGTDVIRGGHALSMFHVVREHAGPYSCAAINELGRATRNFSLSVLVRPTMEAGPSQRHQLQVAKGNSVALFCNVTGLPSPVVRWLRDDQPVQFRAGVSLFQSGRGLNISSIEVGSPDGTEIFEESFTTRLN</sequence>
<feature type="domain" description="Ig-like" evidence="9">
    <location>
        <begin position="680"/>
        <end position="767"/>
    </location>
</feature>
<feature type="domain" description="Ig-like" evidence="9">
    <location>
        <begin position="590"/>
        <end position="675"/>
    </location>
</feature>
<dbReference type="InterPro" id="IPR003598">
    <property type="entry name" value="Ig_sub2"/>
</dbReference>
<dbReference type="GO" id="GO:0005576">
    <property type="term" value="C:extracellular region"/>
    <property type="evidence" value="ECO:0007669"/>
    <property type="project" value="UniProtKB-SubCell"/>
</dbReference>
<proteinExistence type="predicted"/>
<feature type="domain" description="Ig-like" evidence="9">
    <location>
        <begin position="870"/>
        <end position="911"/>
    </location>
</feature>
<evidence type="ECO:0000256" key="1">
    <source>
        <dbReference type="ARBA" id="ARBA00004479"/>
    </source>
</evidence>
<name>A0AAQ4DQC4_AMBAM</name>
<keyword evidence="8" id="KW-0393">Immunoglobulin domain</keyword>
<evidence type="ECO:0000256" key="6">
    <source>
        <dbReference type="ARBA" id="ARBA00023157"/>
    </source>
</evidence>
<evidence type="ECO:0000256" key="3">
    <source>
        <dbReference type="ARBA" id="ARBA00022525"/>
    </source>
</evidence>
<dbReference type="InterPro" id="IPR056861">
    <property type="entry name" value="HMCN1-like_VWA"/>
</dbReference>
<feature type="domain" description="Ig-like" evidence="9">
    <location>
        <begin position="494"/>
        <end position="585"/>
    </location>
</feature>
<keyword evidence="11" id="KW-1185">Reference proteome</keyword>
<dbReference type="InterPro" id="IPR036179">
    <property type="entry name" value="Ig-like_dom_sf"/>
</dbReference>
<dbReference type="Proteomes" id="UP001321473">
    <property type="component" value="Unassembled WGS sequence"/>
</dbReference>
<dbReference type="GO" id="GO:0098609">
    <property type="term" value="P:cell-cell adhesion"/>
    <property type="evidence" value="ECO:0007669"/>
    <property type="project" value="TreeGrafter"/>
</dbReference>
<gene>
    <name evidence="10" type="ORF">V5799_032726</name>
</gene>
<dbReference type="EMBL" id="JARKHS020028124">
    <property type="protein sequence ID" value="KAK8764664.1"/>
    <property type="molecule type" value="Genomic_DNA"/>
</dbReference>
<reference evidence="10 11" key="1">
    <citation type="journal article" date="2023" name="Arcadia Sci">
        <title>De novo assembly of a long-read Amblyomma americanum tick genome.</title>
        <authorList>
            <person name="Chou S."/>
            <person name="Poskanzer K.E."/>
            <person name="Rollins M."/>
            <person name="Thuy-Boun P.S."/>
        </authorList>
    </citation>
    <scope>NUCLEOTIDE SEQUENCE [LARGE SCALE GENOMIC DNA]</scope>
    <source>
        <strain evidence="10">F_SG_1</strain>
        <tissue evidence="10">Salivary glands</tissue>
    </source>
</reference>
<keyword evidence="6" id="KW-1015">Disulfide bond</keyword>
<dbReference type="InterPro" id="IPR056475">
    <property type="entry name" value="GBD_Hemicentin/VWA7"/>
</dbReference>
<dbReference type="PANTHER" id="PTHR11640:SF158">
    <property type="entry name" value="V-SET AND IMMUNOGLOBULIN DOMAIN-CONTAINING PROTEIN 10-LIKE 2"/>
    <property type="match status" value="1"/>
</dbReference>
<dbReference type="SMART" id="SM00408">
    <property type="entry name" value="IGc2"/>
    <property type="match status" value="6"/>
</dbReference>
<dbReference type="Pfam" id="PF25106">
    <property type="entry name" value="VWA_4"/>
    <property type="match status" value="1"/>
</dbReference>
<dbReference type="SUPFAM" id="SSF48726">
    <property type="entry name" value="Immunoglobulin"/>
    <property type="match status" value="7"/>
</dbReference>
<dbReference type="InterPro" id="IPR013783">
    <property type="entry name" value="Ig-like_fold"/>
</dbReference>
<comment type="caution">
    <text evidence="10">The sequence shown here is derived from an EMBL/GenBank/DDBJ whole genome shotgun (WGS) entry which is preliminary data.</text>
</comment>
<comment type="subcellular location">
    <subcellularLocation>
        <location evidence="1">Membrane</location>
        <topology evidence="1">Single-pass type I membrane protein</topology>
    </subcellularLocation>
    <subcellularLocation>
        <location evidence="2">Secreted</location>
    </subcellularLocation>
</comment>
<evidence type="ECO:0000256" key="2">
    <source>
        <dbReference type="ARBA" id="ARBA00004613"/>
    </source>
</evidence>
<feature type="domain" description="Ig-like" evidence="9">
    <location>
        <begin position="772"/>
        <end position="865"/>
    </location>
</feature>
<dbReference type="InterPro" id="IPR013098">
    <property type="entry name" value="Ig_I-set"/>
</dbReference>
<keyword evidence="3" id="KW-0964">Secreted</keyword>
<protein>
    <recommendedName>
        <fullName evidence="9">Ig-like domain-containing protein</fullName>
    </recommendedName>
</protein>
<dbReference type="SMART" id="SM00409">
    <property type="entry name" value="IG"/>
    <property type="match status" value="5"/>
</dbReference>
<dbReference type="AlphaFoldDB" id="A0AAQ4DQC4"/>
<dbReference type="Pfam" id="PF13927">
    <property type="entry name" value="Ig_3"/>
    <property type="match status" value="2"/>
</dbReference>
<dbReference type="Pfam" id="PF07679">
    <property type="entry name" value="I-set"/>
    <property type="match status" value="4"/>
</dbReference>
<dbReference type="GO" id="GO:0005911">
    <property type="term" value="C:cell-cell junction"/>
    <property type="evidence" value="ECO:0007669"/>
    <property type="project" value="TreeGrafter"/>
</dbReference>
<accession>A0AAQ4DQC4</accession>
<dbReference type="FunFam" id="2.60.40.10:FF:000032">
    <property type="entry name" value="palladin isoform X1"/>
    <property type="match status" value="2"/>
</dbReference>
<dbReference type="InterPro" id="IPR003599">
    <property type="entry name" value="Ig_sub"/>
</dbReference>
<evidence type="ECO:0000313" key="10">
    <source>
        <dbReference type="EMBL" id="KAK8764664.1"/>
    </source>
</evidence>
<dbReference type="InterPro" id="IPR007110">
    <property type="entry name" value="Ig-like_dom"/>
</dbReference>
<dbReference type="GO" id="GO:0005886">
    <property type="term" value="C:plasma membrane"/>
    <property type="evidence" value="ECO:0007669"/>
    <property type="project" value="TreeGrafter"/>
</dbReference>